<keyword evidence="4" id="KW-0963">Cytoplasm</keyword>
<evidence type="ECO:0000259" key="5">
    <source>
        <dbReference type="Pfam" id="PF03807"/>
    </source>
</evidence>
<evidence type="ECO:0000256" key="3">
    <source>
        <dbReference type="ARBA" id="ARBA00023002"/>
    </source>
</evidence>
<protein>
    <recommendedName>
        <fullName evidence="4">Pyrroline-5-carboxylate reductase</fullName>
        <shortName evidence="4">P5C reductase</shortName>
        <shortName evidence="4">P5CR</shortName>
        <ecNumber evidence="4">1.5.1.2</ecNumber>
    </recommendedName>
    <alternativeName>
        <fullName evidence="4">PCA reductase</fullName>
    </alternativeName>
</protein>
<evidence type="ECO:0000256" key="4">
    <source>
        <dbReference type="HAMAP-Rule" id="MF_01925"/>
    </source>
</evidence>
<comment type="pathway">
    <text evidence="4">Amino-acid biosynthesis; L-proline biosynthesis; L-proline from L-glutamate 5-semialdehyde: step 1/1.</text>
</comment>
<dbReference type="Proteomes" id="UP000663629">
    <property type="component" value="Plasmid p2"/>
</dbReference>
<dbReference type="PANTHER" id="PTHR11645:SF0">
    <property type="entry name" value="PYRROLINE-5-CARBOXYLATE REDUCTASE 3"/>
    <property type="match status" value="1"/>
</dbReference>
<dbReference type="Pfam" id="PF14748">
    <property type="entry name" value="P5CR_dimer"/>
    <property type="match status" value="1"/>
</dbReference>
<comment type="subcellular location">
    <subcellularLocation>
        <location evidence="4">Cytoplasm</location>
    </subcellularLocation>
</comment>
<dbReference type="RefSeq" id="WP_205297065.1">
    <property type="nucleotide sequence ID" value="NZ_CP070372.1"/>
</dbReference>
<proteinExistence type="inferred from homology"/>
<feature type="domain" description="Pyrroline-5-carboxylate reductase catalytic N-terminal" evidence="5">
    <location>
        <begin position="6"/>
        <end position="95"/>
    </location>
</feature>
<dbReference type="PIRSF" id="PIRSF000193">
    <property type="entry name" value="Pyrrol-5-carb_rd"/>
    <property type="match status" value="1"/>
</dbReference>
<feature type="domain" description="Pyrroline-5-carboxylate reductase dimerisation" evidence="6">
    <location>
        <begin position="158"/>
        <end position="261"/>
    </location>
</feature>
<keyword evidence="7" id="KW-0614">Plasmid</keyword>
<dbReference type="Gene3D" id="1.10.3730.10">
    <property type="entry name" value="ProC C-terminal domain-like"/>
    <property type="match status" value="1"/>
</dbReference>
<dbReference type="HAMAP" id="MF_01925">
    <property type="entry name" value="P5C_reductase"/>
    <property type="match status" value="1"/>
</dbReference>
<dbReference type="InterPro" id="IPR000304">
    <property type="entry name" value="Pyrroline-COOH_reductase"/>
</dbReference>
<dbReference type="InterPro" id="IPR029036">
    <property type="entry name" value="P5CR_dimer"/>
</dbReference>
<keyword evidence="4" id="KW-0028">Amino-acid biosynthesis</keyword>
<evidence type="ECO:0000313" key="7">
    <source>
        <dbReference type="EMBL" id="QRZ16181.1"/>
    </source>
</evidence>
<reference evidence="7 8" key="1">
    <citation type="submission" date="2021-02" db="EMBL/GenBank/DDBJ databases">
        <title>Paracoccus methylovroum sp.nov., a new methanol and methylamine utilizing methylotrophic denitrifer.</title>
        <authorList>
            <person name="Timsy T."/>
            <person name="Behrendt U."/>
            <person name="Ulrich A."/>
            <person name="Spanner T."/>
            <person name="Foesel B.U."/>
            <person name="Horn M.A."/>
            <person name="Kolb S."/>
        </authorList>
    </citation>
    <scope>NUCLEOTIDE SEQUENCE [LARGE SCALE GENOMIC DNA]</scope>
    <source>
        <strain evidence="7 8">H4-D09</strain>
        <plasmid evidence="7 8">p2</plasmid>
    </source>
</reference>
<dbReference type="InterPro" id="IPR036291">
    <property type="entry name" value="NAD(P)-bd_dom_sf"/>
</dbReference>
<keyword evidence="4" id="KW-0641">Proline biosynthesis</keyword>
<evidence type="ECO:0000259" key="6">
    <source>
        <dbReference type="Pfam" id="PF14748"/>
    </source>
</evidence>
<comment type="catalytic activity">
    <reaction evidence="4">
        <text>L-proline + NAD(+) = (S)-1-pyrroline-5-carboxylate + NADH + 2 H(+)</text>
        <dbReference type="Rhea" id="RHEA:14105"/>
        <dbReference type="ChEBI" id="CHEBI:15378"/>
        <dbReference type="ChEBI" id="CHEBI:17388"/>
        <dbReference type="ChEBI" id="CHEBI:57540"/>
        <dbReference type="ChEBI" id="CHEBI:57945"/>
        <dbReference type="ChEBI" id="CHEBI:60039"/>
        <dbReference type="EC" id="1.5.1.2"/>
    </reaction>
</comment>
<keyword evidence="3 4" id="KW-0560">Oxidoreductase</keyword>
<dbReference type="PANTHER" id="PTHR11645">
    <property type="entry name" value="PYRROLINE-5-CARBOXYLATE REDUCTASE"/>
    <property type="match status" value="1"/>
</dbReference>
<comment type="function">
    <text evidence="4">Catalyzes the reduction of 1-pyrroline-5-carboxylate (PCA) to L-proline.</text>
</comment>
<dbReference type="InterPro" id="IPR028939">
    <property type="entry name" value="P5C_Rdtase_cat_N"/>
</dbReference>
<keyword evidence="8" id="KW-1185">Reference proteome</keyword>
<dbReference type="SUPFAM" id="SSF48179">
    <property type="entry name" value="6-phosphogluconate dehydrogenase C-terminal domain-like"/>
    <property type="match status" value="1"/>
</dbReference>
<comment type="similarity">
    <text evidence="1 4">Belongs to the pyrroline-5-carboxylate reductase family.</text>
</comment>
<dbReference type="Pfam" id="PF03807">
    <property type="entry name" value="F420_oxidored"/>
    <property type="match status" value="1"/>
</dbReference>
<dbReference type="EC" id="1.5.1.2" evidence="4"/>
<accession>A0ABX7JPJ1</accession>
<organism evidence="7 8">
    <name type="scientific">Paracoccus methylovorus</name>
    <dbReference type="NCBI Taxonomy" id="2812658"/>
    <lineage>
        <taxon>Bacteria</taxon>
        <taxon>Pseudomonadati</taxon>
        <taxon>Pseudomonadota</taxon>
        <taxon>Alphaproteobacteria</taxon>
        <taxon>Rhodobacterales</taxon>
        <taxon>Paracoccaceae</taxon>
        <taxon>Paracoccus</taxon>
    </lineage>
</organism>
<dbReference type="Gene3D" id="3.40.50.720">
    <property type="entry name" value="NAD(P)-binding Rossmann-like Domain"/>
    <property type="match status" value="1"/>
</dbReference>
<evidence type="ECO:0000313" key="8">
    <source>
        <dbReference type="Proteomes" id="UP000663629"/>
    </source>
</evidence>
<dbReference type="SUPFAM" id="SSF51735">
    <property type="entry name" value="NAD(P)-binding Rossmann-fold domains"/>
    <property type="match status" value="1"/>
</dbReference>
<dbReference type="EMBL" id="CP070372">
    <property type="protein sequence ID" value="QRZ16181.1"/>
    <property type="molecule type" value="Genomic_DNA"/>
</dbReference>
<name>A0ABX7JPJ1_9RHOB</name>
<dbReference type="InterPro" id="IPR008927">
    <property type="entry name" value="6-PGluconate_DH-like_C_sf"/>
</dbReference>
<comment type="catalytic activity">
    <reaction evidence="4">
        <text>L-proline + NADP(+) = (S)-1-pyrroline-5-carboxylate + NADPH + 2 H(+)</text>
        <dbReference type="Rhea" id="RHEA:14109"/>
        <dbReference type="ChEBI" id="CHEBI:15378"/>
        <dbReference type="ChEBI" id="CHEBI:17388"/>
        <dbReference type="ChEBI" id="CHEBI:57783"/>
        <dbReference type="ChEBI" id="CHEBI:58349"/>
        <dbReference type="ChEBI" id="CHEBI:60039"/>
        <dbReference type="EC" id="1.5.1.2"/>
    </reaction>
</comment>
<keyword evidence="2 4" id="KW-0521">NADP</keyword>
<gene>
    <name evidence="4" type="primary">proC</name>
    <name evidence="7" type="ORF">JWJ88_20625</name>
</gene>
<sequence>MTIEARIGIVGGNGWLGNAIASAAVSSGTIDGKNLILSGRSGKRGALDVPGAVHTRDNAELAEKSDIIVLSVRPDDFAGLNIDASGKLVISVMAGIAADDIAARTGARRIVRSIPNAAAAIRRSFTPWFATPDVLDSDKRIVQALFDACGEGAEVPQEAHIDYCVGLTGSGAAFPALLAEAMIAHALSQGLPPDFAARAAKGVVAGASQLFEDRDSDTSAIVQEMIDYRGTTAAALQTMLDNGIKHTVALGLEAAAAKAAALGKPA</sequence>
<evidence type="ECO:0000256" key="1">
    <source>
        <dbReference type="ARBA" id="ARBA00005525"/>
    </source>
</evidence>
<evidence type="ECO:0000256" key="2">
    <source>
        <dbReference type="ARBA" id="ARBA00022857"/>
    </source>
</evidence>
<geneLocation type="plasmid" evidence="7 8">
    <name>p2</name>
</geneLocation>